<dbReference type="AlphaFoldDB" id="A0A9N9EWD1"/>
<gene>
    <name evidence="1" type="ORF">FMOSSE_LOCUS13448</name>
</gene>
<evidence type="ECO:0000313" key="1">
    <source>
        <dbReference type="EMBL" id="CAG8693240.1"/>
    </source>
</evidence>
<protein>
    <submittedName>
        <fullName evidence="1">384_t:CDS:1</fullName>
    </submittedName>
</protein>
<keyword evidence="2" id="KW-1185">Reference proteome</keyword>
<proteinExistence type="predicted"/>
<dbReference type="Proteomes" id="UP000789375">
    <property type="component" value="Unassembled WGS sequence"/>
</dbReference>
<evidence type="ECO:0000313" key="2">
    <source>
        <dbReference type="Proteomes" id="UP000789375"/>
    </source>
</evidence>
<comment type="caution">
    <text evidence="1">The sequence shown here is derived from an EMBL/GenBank/DDBJ whole genome shotgun (WGS) entry which is preliminary data.</text>
</comment>
<reference evidence="1" key="1">
    <citation type="submission" date="2021-06" db="EMBL/GenBank/DDBJ databases">
        <authorList>
            <person name="Kallberg Y."/>
            <person name="Tangrot J."/>
            <person name="Rosling A."/>
        </authorList>
    </citation>
    <scope>NUCLEOTIDE SEQUENCE</scope>
    <source>
        <strain evidence="1">87-6 pot B 2015</strain>
    </source>
</reference>
<feature type="non-terminal residue" evidence="1">
    <location>
        <position position="1"/>
    </location>
</feature>
<sequence length="65" mass="7651">YLAKTIQNGQSSLIEEKFDENNHQFTILVQTEEPLVEKHFDRDDHQITILIQIGESLVEKIFDDH</sequence>
<dbReference type="EMBL" id="CAJVPP010007985">
    <property type="protein sequence ID" value="CAG8693240.1"/>
    <property type="molecule type" value="Genomic_DNA"/>
</dbReference>
<accession>A0A9N9EWD1</accession>
<organism evidence="1 2">
    <name type="scientific">Funneliformis mosseae</name>
    <name type="common">Endomycorrhizal fungus</name>
    <name type="synonym">Glomus mosseae</name>
    <dbReference type="NCBI Taxonomy" id="27381"/>
    <lineage>
        <taxon>Eukaryota</taxon>
        <taxon>Fungi</taxon>
        <taxon>Fungi incertae sedis</taxon>
        <taxon>Mucoromycota</taxon>
        <taxon>Glomeromycotina</taxon>
        <taxon>Glomeromycetes</taxon>
        <taxon>Glomerales</taxon>
        <taxon>Glomeraceae</taxon>
        <taxon>Funneliformis</taxon>
    </lineage>
</organism>
<name>A0A9N9EWD1_FUNMO</name>